<name>A0ABX1SGD8_9PSEU</name>
<dbReference type="EMBL" id="JAAXLA010000061">
    <property type="protein sequence ID" value="NMI00629.1"/>
    <property type="molecule type" value="Genomic_DNA"/>
</dbReference>
<evidence type="ECO:0000313" key="1">
    <source>
        <dbReference type="EMBL" id="NMI00629.1"/>
    </source>
</evidence>
<evidence type="ECO:0008006" key="3">
    <source>
        <dbReference type="Google" id="ProtNLM"/>
    </source>
</evidence>
<gene>
    <name evidence="1" type="ORF">HF526_25460</name>
</gene>
<reference evidence="1 2" key="1">
    <citation type="submission" date="2020-04" db="EMBL/GenBank/DDBJ databases">
        <authorList>
            <person name="Klaysubun C."/>
            <person name="Duangmal K."/>
            <person name="Lipun K."/>
        </authorList>
    </citation>
    <scope>NUCLEOTIDE SEQUENCE [LARGE SCALE GENOMIC DNA]</scope>
    <source>
        <strain evidence="1 2">K10HN5</strain>
    </source>
</reference>
<organism evidence="1 2">
    <name type="scientific">Pseudonocardia acidicola</name>
    <dbReference type="NCBI Taxonomy" id="2724939"/>
    <lineage>
        <taxon>Bacteria</taxon>
        <taxon>Bacillati</taxon>
        <taxon>Actinomycetota</taxon>
        <taxon>Actinomycetes</taxon>
        <taxon>Pseudonocardiales</taxon>
        <taxon>Pseudonocardiaceae</taxon>
        <taxon>Pseudonocardia</taxon>
    </lineage>
</organism>
<sequence length="259" mass="27271">MDWSGFGALIPVLSGSPGAGGSVLAAALADALQLGGRCALLVDAADPSRSGLAVAASSEGPWVHQPHAQLVIRYSWRGYALLARLESSLPTITPGMVPPPPAWLPELDPLHATIVDIGHDGWRAAANPLAGAGGWLRRGTPAPRPLLVVRPTRPSLRHAEQVLARLEPWITAGAAVPPYQLAVMGAKRWPPQVVGAAGRRLDALLDEAVFVPHDAEVEVGGVTAELLPDKVLDAVSPLLQDWGLLSPTGRSRSRREGRR</sequence>
<evidence type="ECO:0000313" key="2">
    <source>
        <dbReference type="Proteomes" id="UP000820669"/>
    </source>
</evidence>
<dbReference type="SUPFAM" id="SSF52540">
    <property type="entry name" value="P-loop containing nucleoside triphosphate hydrolases"/>
    <property type="match status" value="1"/>
</dbReference>
<keyword evidence="2" id="KW-1185">Reference proteome</keyword>
<comment type="caution">
    <text evidence="1">The sequence shown here is derived from an EMBL/GenBank/DDBJ whole genome shotgun (WGS) entry which is preliminary data.</text>
</comment>
<accession>A0ABX1SGD8</accession>
<dbReference type="InterPro" id="IPR027417">
    <property type="entry name" value="P-loop_NTPase"/>
</dbReference>
<proteinExistence type="predicted"/>
<dbReference type="Proteomes" id="UP000820669">
    <property type="component" value="Unassembled WGS sequence"/>
</dbReference>
<protein>
    <recommendedName>
        <fullName evidence="3">MinD-like ATPase involved in chromosome partitioning or flagellar assembly</fullName>
    </recommendedName>
</protein>